<sequence length="538" mass="55329">MNVQVKAAGRTFSVPSGMPLARALNQHEPFVETPCGARGQCRKCLVRVLGEAPEPTPADLEQLTPAELAQGFRLSCQLRVDRDLEVAVVPAVTLDPRKARLGALAGPAEVDPWAPLNPTGRSLGFALDVGTTGIAGALLDLRTGEELAVHASLNPQAVYGADLMTRLSHAIQGEEQKGELTRLVRDAAQALLGRLLGKVGARPEEVTAASLVGNTAMHHLFLGLPVEQLAVAPYTPAVTEGRVFEVPGFPALYALPVIAGFVGADAVAAALAAGLDAGEETVLLVDVGTNGEVLLRHAGRLYACSAPAGPAFEGGEISQGMRAGPGAIEAVRFDGRDLVVTVIPGGPRSAAGGGGGSGTEAARGICGSGLLDAAAALLEAGLMDETGRLTHAGPAAHRLAEGGRAVTLAPGVQLTQKDLRSLQLAKGAIRSGIEVLLRVAGIGPARLDKVLLAGAFGNYLRRESAVATGLLPPVDPGRIQPIGNAAIAGAKLALLSRSARDRAEALARGARFVELATHPDFEEVFMEALNFPRVRPGA</sequence>
<reference evidence="2" key="1">
    <citation type="submission" date="2017-11" db="EMBL/GenBank/DDBJ databases">
        <title>Three new genomes from thermophilic consortium.</title>
        <authorList>
            <person name="Quaggio R."/>
            <person name="Amgarten D."/>
            <person name="Setubal J.C."/>
        </authorList>
    </citation>
    <scope>NUCLEOTIDE SEQUENCE</scope>
    <source>
        <strain evidence="2">ZCTH01-B2</strain>
    </source>
</reference>
<dbReference type="InterPro" id="IPR052911">
    <property type="entry name" value="Corrinoid_activation_enz"/>
</dbReference>
<dbReference type="CDD" id="cd00207">
    <property type="entry name" value="fer2"/>
    <property type="match status" value="1"/>
</dbReference>
<dbReference type="InterPro" id="IPR041414">
    <property type="entry name" value="Raco-like_middle"/>
</dbReference>
<evidence type="ECO:0000313" key="3">
    <source>
        <dbReference type="Proteomes" id="UP000732377"/>
    </source>
</evidence>
<dbReference type="EMBL" id="PIUK01000178">
    <property type="protein sequence ID" value="MBY6277433.1"/>
    <property type="molecule type" value="Genomic_DNA"/>
</dbReference>
<dbReference type="InterPro" id="IPR012675">
    <property type="entry name" value="Beta-grasp_dom_sf"/>
</dbReference>
<dbReference type="Gene3D" id="3.10.20.30">
    <property type="match status" value="1"/>
</dbReference>
<dbReference type="SUPFAM" id="SSF54292">
    <property type="entry name" value="2Fe-2S ferredoxin-like"/>
    <property type="match status" value="1"/>
</dbReference>
<dbReference type="RefSeq" id="WP_273380650.1">
    <property type="nucleotide sequence ID" value="NZ_PIUK01000178.1"/>
</dbReference>
<name>A0A953LHM0_SYMTR</name>
<proteinExistence type="predicted"/>
<dbReference type="Pfam" id="PF17651">
    <property type="entry name" value="Raco_middle"/>
    <property type="match status" value="1"/>
</dbReference>
<dbReference type="Gene3D" id="3.30.420.480">
    <property type="entry name" value="Domain of unknown function (DUF4445)"/>
    <property type="match status" value="1"/>
</dbReference>
<dbReference type="InterPro" id="IPR042259">
    <property type="entry name" value="Raco-like_middle_sf"/>
</dbReference>
<organism evidence="2 3">
    <name type="scientific">Symbiobacterium thermophilum</name>
    <dbReference type="NCBI Taxonomy" id="2734"/>
    <lineage>
        <taxon>Bacteria</taxon>
        <taxon>Bacillati</taxon>
        <taxon>Bacillota</taxon>
        <taxon>Clostridia</taxon>
        <taxon>Eubacteriales</taxon>
        <taxon>Symbiobacteriaceae</taxon>
        <taxon>Symbiobacterium</taxon>
    </lineage>
</organism>
<dbReference type="PANTHER" id="PTHR42895">
    <property type="entry name" value="IRON-SULFUR CLUSTER-BINDING PROTEIN-RELATED"/>
    <property type="match status" value="1"/>
</dbReference>
<dbReference type="InterPro" id="IPR001041">
    <property type="entry name" value="2Fe-2S_ferredoxin-type"/>
</dbReference>
<dbReference type="SUPFAM" id="SSF53067">
    <property type="entry name" value="Actin-like ATPase domain"/>
    <property type="match status" value="1"/>
</dbReference>
<accession>A0A953LHM0</accession>
<dbReference type="PANTHER" id="PTHR42895:SF2">
    <property type="entry name" value="IRON-SULFUR CLUSTER PROTEIN"/>
    <property type="match status" value="1"/>
</dbReference>
<dbReference type="Pfam" id="PF00111">
    <property type="entry name" value="Fer2"/>
    <property type="match status" value="1"/>
</dbReference>
<dbReference type="AlphaFoldDB" id="A0A953LHM0"/>
<evidence type="ECO:0000313" key="2">
    <source>
        <dbReference type="EMBL" id="MBY6277433.1"/>
    </source>
</evidence>
<dbReference type="GO" id="GO:0051536">
    <property type="term" value="F:iron-sulfur cluster binding"/>
    <property type="evidence" value="ECO:0007669"/>
    <property type="project" value="InterPro"/>
</dbReference>
<dbReference type="InterPro" id="IPR027980">
    <property type="entry name" value="RACo_C"/>
</dbReference>
<dbReference type="Pfam" id="PF14574">
    <property type="entry name" value="RACo_C_ter"/>
    <property type="match status" value="1"/>
</dbReference>
<protein>
    <recommendedName>
        <fullName evidence="1">2Fe-2S ferredoxin-type domain-containing protein</fullName>
    </recommendedName>
</protein>
<dbReference type="InterPro" id="IPR036010">
    <property type="entry name" value="2Fe-2S_ferredoxin-like_sf"/>
</dbReference>
<gene>
    <name evidence="2" type="ORF">CWE10_14705</name>
</gene>
<dbReference type="InterPro" id="IPR043129">
    <property type="entry name" value="ATPase_NBD"/>
</dbReference>
<comment type="caution">
    <text evidence="2">The sequence shown here is derived from an EMBL/GenBank/DDBJ whole genome shotgun (WGS) entry which is preliminary data.</text>
</comment>
<evidence type="ECO:0000259" key="1">
    <source>
        <dbReference type="PROSITE" id="PS51085"/>
    </source>
</evidence>
<dbReference type="Proteomes" id="UP000732377">
    <property type="component" value="Unassembled WGS sequence"/>
</dbReference>
<dbReference type="PROSITE" id="PS51085">
    <property type="entry name" value="2FE2S_FER_2"/>
    <property type="match status" value="1"/>
</dbReference>
<feature type="domain" description="2Fe-2S ferredoxin-type" evidence="1">
    <location>
        <begin position="1"/>
        <end position="92"/>
    </location>
</feature>